<dbReference type="Proteomes" id="UP001163603">
    <property type="component" value="Chromosome 1"/>
</dbReference>
<accession>A0ACC0ZG42</accession>
<evidence type="ECO:0000313" key="2">
    <source>
        <dbReference type="Proteomes" id="UP001163603"/>
    </source>
</evidence>
<name>A0ACC0ZG42_9ROSI</name>
<evidence type="ECO:0000313" key="1">
    <source>
        <dbReference type="EMBL" id="KAJ0052065.1"/>
    </source>
</evidence>
<sequence>MAVAALSQQLLCFSTSTKTRTATTAKPWFPNSTTLFNSLQKSHASFISFSSSSSSTSPSSETNAETAESCVNLGLSLFSNGRVKDALIQFETALSLDPNPLEAQAALYNKACCHAYRY</sequence>
<proteinExistence type="predicted"/>
<comment type="caution">
    <text evidence="1">The sequence shown here is derived from an EMBL/GenBank/DDBJ whole genome shotgun (WGS) entry which is preliminary data.</text>
</comment>
<organism evidence="1 2">
    <name type="scientific">Pistacia integerrima</name>
    <dbReference type="NCBI Taxonomy" id="434235"/>
    <lineage>
        <taxon>Eukaryota</taxon>
        <taxon>Viridiplantae</taxon>
        <taxon>Streptophyta</taxon>
        <taxon>Embryophyta</taxon>
        <taxon>Tracheophyta</taxon>
        <taxon>Spermatophyta</taxon>
        <taxon>Magnoliopsida</taxon>
        <taxon>eudicotyledons</taxon>
        <taxon>Gunneridae</taxon>
        <taxon>Pentapetalae</taxon>
        <taxon>rosids</taxon>
        <taxon>malvids</taxon>
        <taxon>Sapindales</taxon>
        <taxon>Anacardiaceae</taxon>
        <taxon>Pistacia</taxon>
    </lineage>
</organism>
<keyword evidence="2" id="KW-1185">Reference proteome</keyword>
<reference evidence="2" key="1">
    <citation type="journal article" date="2023" name="G3 (Bethesda)">
        <title>Genome assembly and association tests identify interacting loci associated with vigor, precocity, and sex in interspecific pistachio rootstocks.</title>
        <authorList>
            <person name="Palmer W."/>
            <person name="Jacygrad E."/>
            <person name="Sagayaradj S."/>
            <person name="Cavanaugh K."/>
            <person name="Han R."/>
            <person name="Bertier L."/>
            <person name="Beede B."/>
            <person name="Kafkas S."/>
            <person name="Golino D."/>
            <person name="Preece J."/>
            <person name="Michelmore R."/>
        </authorList>
    </citation>
    <scope>NUCLEOTIDE SEQUENCE [LARGE SCALE GENOMIC DNA]</scope>
</reference>
<dbReference type="EMBL" id="CM047736">
    <property type="protein sequence ID" value="KAJ0052065.1"/>
    <property type="molecule type" value="Genomic_DNA"/>
</dbReference>
<gene>
    <name evidence="1" type="ORF">Pint_01004</name>
</gene>
<protein>
    <submittedName>
        <fullName evidence="1">Uncharacterized protein</fullName>
    </submittedName>
</protein>